<evidence type="ECO:0000256" key="6">
    <source>
        <dbReference type="ARBA" id="ARBA00022787"/>
    </source>
</evidence>
<dbReference type="CDD" id="cd12212">
    <property type="entry name" value="Fis1"/>
    <property type="match status" value="1"/>
</dbReference>
<accession>A0AAE0XUW9</accession>
<sequence length="151" mass="17062">MDQIVNENVSAADLKKYEGLYLEQQRRGHVSERTQFDYALCLVRSKYAEDKHKGISFLMDLLRSSSDNQTMRDYYFYIAVAYTRLKDYERALDNVEPIFKLEPNNKQAQELKTYIKKKLKNDGLIGMAVVGGAALALGGVVAATIAAVKKS</sequence>
<evidence type="ECO:0000256" key="9">
    <source>
        <dbReference type="ARBA" id="ARBA00023136"/>
    </source>
</evidence>
<evidence type="ECO:0000256" key="8">
    <source>
        <dbReference type="ARBA" id="ARBA00023128"/>
    </source>
</evidence>
<comment type="domain">
    <text evidence="11">The C-terminus is required for mitochondrial localization, while the N-terminus is necessary for mitochondrial fission.</text>
</comment>
<comment type="caution">
    <text evidence="14">The sequence shown here is derived from an EMBL/GenBank/DDBJ whole genome shotgun (WGS) entry which is preliminary data.</text>
</comment>
<dbReference type="GO" id="GO:0000422">
    <property type="term" value="P:autophagy of mitochondrion"/>
    <property type="evidence" value="ECO:0007669"/>
    <property type="project" value="TreeGrafter"/>
</dbReference>
<dbReference type="InterPro" id="IPR028058">
    <property type="entry name" value="Fis1_TPR_N"/>
</dbReference>
<dbReference type="InterPro" id="IPR028061">
    <property type="entry name" value="Fis1_TPR_C"/>
</dbReference>
<dbReference type="Pfam" id="PF14853">
    <property type="entry name" value="Fis1_TPR_C"/>
    <property type="match status" value="1"/>
</dbReference>
<dbReference type="SUPFAM" id="SSF48452">
    <property type="entry name" value="TPR-like"/>
    <property type="match status" value="1"/>
</dbReference>
<feature type="repeat" description="TPR" evidence="12">
    <location>
        <begin position="72"/>
        <end position="105"/>
    </location>
</feature>
<dbReference type="PROSITE" id="PS50005">
    <property type="entry name" value="TPR"/>
    <property type="match status" value="1"/>
</dbReference>
<protein>
    <recommendedName>
        <fullName evidence="11">Mitochondrial fission 1 protein</fullName>
    </recommendedName>
</protein>
<dbReference type="GO" id="GO:0005778">
    <property type="term" value="C:peroxisomal membrane"/>
    <property type="evidence" value="ECO:0007669"/>
    <property type="project" value="UniProtKB-SubCell"/>
</dbReference>
<keyword evidence="5" id="KW-0053">Apoptosis</keyword>
<proteinExistence type="inferred from homology"/>
<keyword evidence="8 11" id="KW-0496">Mitochondrion</keyword>
<evidence type="ECO:0000256" key="13">
    <source>
        <dbReference type="SAM" id="Phobius"/>
    </source>
</evidence>
<keyword evidence="7 13" id="KW-1133">Transmembrane helix</keyword>
<evidence type="ECO:0000256" key="3">
    <source>
        <dbReference type="ARBA" id="ARBA00008937"/>
    </source>
</evidence>
<dbReference type="PIRSF" id="PIRSF008835">
    <property type="entry name" value="TPR_repeat_11_Fis1"/>
    <property type="match status" value="1"/>
</dbReference>
<dbReference type="PANTHER" id="PTHR13247:SF0">
    <property type="entry name" value="MITOCHONDRIAL FISSION 1 PROTEIN"/>
    <property type="match status" value="1"/>
</dbReference>
<dbReference type="GO" id="GO:0000266">
    <property type="term" value="P:mitochondrial fission"/>
    <property type="evidence" value="ECO:0007669"/>
    <property type="project" value="UniProtKB-UniRule"/>
</dbReference>
<keyword evidence="15" id="KW-1185">Reference proteome</keyword>
<dbReference type="AlphaFoldDB" id="A0AAE0XUW9"/>
<evidence type="ECO:0000256" key="1">
    <source>
        <dbReference type="ARBA" id="ARBA00004549"/>
    </source>
</evidence>
<dbReference type="Proteomes" id="UP001283361">
    <property type="component" value="Unassembled WGS sequence"/>
</dbReference>
<evidence type="ECO:0000256" key="5">
    <source>
        <dbReference type="ARBA" id="ARBA00022703"/>
    </source>
</evidence>
<evidence type="ECO:0000256" key="4">
    <source>
        <dbReference type="ARBA" id="ARBA00022692"/>
    </source>
</evidence>
<dbReference type="GO" id="GO:0016559">
    <property type="term" value="P:peroxisome fission"/>
    <property type="evidence" value="ECO:0007669"/>
    <property type="project" value="TreeGrafter"/>
</dbReference>
<dbReference type="InterPro" id="IPR033745">
    <property type="entry name" value="Fis1_cytosol"/>
</dbReference>
<keyword evidence="6 11" id="KW-1000">Mitochondrion outer membrane</keyword>
<comment type="function">
    <text evidence="11">Involved in the fragmentation of the mitochondrial network and its perinuclear clustering.</text>
</comment>
<dbReference type="InterPro" id="IPR016543">
    <property type="entry name" value="Fis1"/>
</dbReference>
<dbReference type="Pfam" id="PF14852">
    <property type="entry name" value="Fis1_TPR_N"/>
    <property type="match status" value="1"/>
</dbReference>
<evidence type="ECO:0000313" key="14">
    <source>
        <dbReference type="EMBL" id="KAK3713588.1"/>
    </source>
</evidence>
<dbReference type="FunFam" id="1.25.40.10:FF:000147">
    <property type="entry name" value="Mitochondrial fission 1 protein"/>
    <property type="match status" value="1"/>
</dbReference>
<organism evidence="14 15">
    <name type="scientific">Elysia crispata</name>
    <name type="common">lettuce slug</name>
    <dbReference type="NCBI Taxonomy" id="231223"/>
    <lineage>
        <taxon>Eukaryota</taxon>
        <taxon>Metazoa</taxon>
        <taxon>Spiralia</taxon>
        <taxon>Lophotrochozoa</taxon>
        <taxon>Mollusca</taxon>
        <taxon>Gastropoda</taxon>
        <taxon>Heterobranchia</taxon>
        <taxon>Euthyneura</taxon>
        <taxon>Panpulmonata</taxon>
        <taxon>Sacoglossa</taxon>
        <taxon>Placobranchoidea</taxon>
        <taxon>Plakobranchidae</taxon>
        <taxon>Elysia</taxon>
    </lineage>
</organism>
<evidence type="ECO:0000256" key="7">
    <source>
        <dbReference type="ARBA" id="ARBA00022989"/>
    </source>
</evidence>
<keyword evidence="9 11" id="KW-0472">Membrane</keyword>
<dbReference type="GO" id="GO:0005741">
    <property type="term" value="C:mitochondrial outer membrane"/>
    <property type="evidence" value="ECO:0007669"/>
    <property type="project" value="UniProtKB-SubCell"/>
</dbReference>
<evidence type="ECO:0000313" key="15">
    <source>
        <dbReference type="Proteomes" id="UP001283361"/>
    </source>
</evidence>
<comment type="similarity">
    <text evidence="3 11">Belongs to the FIS1 family.</text>
</comment>
<evidence type="ECO:0000256" key="2">
    <source>
        <dbReference type="ARBA" id="ARBA00004572"/>
    </source>
</evidence>
<evidence type="ECO:0000256" key="10">
    <source>
        <dbReference type="ARBA" id="ARBA00023140"/>
    </source>
</evidence>
<dbReference type="InterPro" id="IPR011990">
    <property type="entry name" value="TPR-like_helical_dom_sf"/>
</dbReference>
<evidence type="ECO:0000256" key="12">
    <source>
        <dbReference type="PROSITE-ProRule" id="PRU00339"/>
    </source>
</evidence>
<keyword evidence="4 13" id="KW-0812">Transmembrane</keyword>
<evidence type="ECO:0000256" key="11">
    <source>
        <dbReference type="PIRNR" id="PIRNR008835"/>
    </source>
</evidence>
<dbReference type="EMBL" id="JAWDGP010007558">
    <property type="protein sequence ID" value="KAK3713588.1"/>
    <property type="molecule type" value="Genomic_DNA"/>
</dbReference>
<keyword evidence="10" id="KW-0576">Peroxisome</keyword>
<feature type="transmembrane region" description="Helical" evidence="13">
    <location>
        <begin position="124"/>
        <end position="148"/>
    </location>
</feature>
<comment type="subcellular location">
    <subcellularLocation>
        <location evidence="2">Mitochondrion outer membrane</location>
        <topology evidence="2">Single-pass membrane protein</topology>
    </subcellularLocation>
    <subcellularLocation>
        <location evidence="1">Peroxisome membrane</location>
        <topology evidence="1">Single-pass membrane protein</topology>
    </subcellularLocation>
</comment>
<dbReference type="PANTHER" id="PTHR13247">
    <property type="entry name" value="TETRATRICOPEPTIDE REPEAT PROTEIN 11 TPR REPEAT PROTEIN 11"/>
    <property type="match status" value="1"/>
</dbReference>
<reference evidence="14" key="1">
    <citation type="journal article" date="2023" name="G3 (Bethesda)">
        <title>A reference genome for the long-term kleptoplast-retaining sea slug Elysia crispata morphotype clarki.</title>
        <authorList>
            <person name="Eastman K.E."/>
            <person name="Pendleton A.L."/>
            <person name="Shaikh M.A."/>
            <person name="Suttiyut T."/>
            <person name="Ogas R."/>
            <person name="Tomko P."/>
            <person name="Gavelis G."/>
            <person name="Widhalm J.R."/>
            <person name="Wisecaver J.H."/>
        </authorList>
    </citation>
    <scope>NUCLEOTIDE SEQUENCE</scope>
    <source>
        <strain evidence="14">ECLA1</strain>
    </source>
</reference>
<name>A0AAE0XUW9_9GAST</name>
<gene>
    <name evidence="14" type="ORF">RRG08_055230</name>
</gene>
<dbReference type="InterPro" id="IPR019734">
    <property type="entry name" value="TPR_rpt"/>
</dbReference>
<dbReference type="Gene3D" id="1.25.40.10">
    <property type="entry name" value="Tetratricopeptide repeat domain"/>
    <property type="match status" value="1"/>
</dbReference>
<keyword evidence="12" id="KW-0802">TPR repeat</keyword>
<dbReference type="GO" id="GO:0043653">
    <property type="term" value="P:mitochondrial fragmentation involved in apoptotic process"/>
    <property type="evidence" value="ECO:0007669"/>
    <property type="project" value="TreeGrafter"/>
</dbReference>